<dbReference type="InterPro" id="IPR045307">
    <property type="entry name" value="ADCK1_dom"/>
</dbReference>
<sequence>MVRSAATVGAIAMDYKISLRNPPEAIGKDEYNARKSACHQRSADRLLELCKLNGGIFVKLGQHIAAMVYLLPLEYTATMRVLWDQCTPTCLPDIEKLLVTDANATLADLFQHFDPKPLGVASIAQVHKAVLKNGQAVAVKLQHLALDEHAKVDTKTVVALVKFIKWAFPEFEFGWLADELRDALPLELDFRNEAANAEKVRRNFVGNPILHIPHVYDAKRRILIMEFIEGAKVDDLDYLKKYHISPRHVSVELNKIFSEMTFLHGFVHCDPHSSNVFIRYRPTPSFWTRWFSPGPINPYRFELVLLDHGLYKTIKRDFRLCYARLWDALIRADEQGIADESYELFKSDLRDRVKHDGIDRHRLLASMLTGRSWEALSTGAMAKLRSAEEMNVIRSKALQGPFFIAIAEILAQVPRELLLLLKTADLLRAVDESLGVGGKHGDEDHMMRMVSIMGVYTSRAIFEDAMSSLPFTTSFLPMSKYLDNRFYQIWMRYLSAITRLYIVRMYLTVKRVRALLFG</sequence>
<gene>
    <name evidence="4" type="ORF">SeLEV6574_g03621</name>
    <name evidence="3" type="ORF">SeMB42_g04383</name>
</gene>
<organism evidence="4 6">
    <name type="scientific">Synchytrium endobioticum</name>
    <dbReference type="NCBI Taxonomy" id="286115"/>
    <lineage>
        <taxon>Eukaryota</taxon>
        <taxon>Fungi</taxon>
        <taxon>Fungi incertae sedis</taxon>
        <taxon>Chytridiomycota</taxon>
        <taxon>Chytridiomycota incertae sedis</taxon>
        <taxon>Chytridiomycetes</taxon>
        <taxon>Synchytriales</taxon>
        <taxon>Synchytriaceae</taxon>
        <taxon>Synchytrium</taxon>
    </lineage>
</organism>
<reference evidence="5 6" key="1">
    <citation type="journal article" date="2019" name="Sci. Rep.">
        <title>Comparative genomics of chytrid fungi reveal insights into the obligate biotrophic and pathogenic lifestyle of Synchytrium endobioticum.</title>
        <authorList>
            <person name="van de Vossenberg B.T.L.H."/>
            <person name="Warris S."/>
            <person name="Nguyen H.D.T."/>
            <person name="van Gent-Pelzer M.P.E."/>
            <person name="Joly D.L."/>
            <person name="van de Geest H.C."/>
            <person name="Bonants P.J.M."/>
            <person name="Smith D.S."/>
            <person name="Levesque C.A."/>
            <person name="van der Lee T.A.J."/>
        </authorList>
    </citation>
    <scope>NUCLEOTIDE SEQUENCE [LARGE SCALE GENOMIC DNA]</scope>
    <source>
        <strain evidence="4 6">LEV6574</strain>
        <strain evidence="3 5">MB42</strain>
    </source>
</reference>
<protein>
    <recommendedName>
        <fullName evidence="2">ABC1 atypical kinase-like domain-containing protein</fullName>
    </recommendedName>
</protein>
<name>A0A507D2W7_9FUNG</name>
<evidence type="ECO:0000259" key="2">
    <source>
        <dbReference type="Pfam" id="PF03109"/>
    </source>
</evidence>
<dbReference type="OrthoDB" id="427480at2759"/>
<dbReference type="SUPFAM" id="SSF56112">
    <property type="entry name" value="Protein kinase-like (PK-like)"/>
    <property type="match status" value="1"/>
</dbReference>
<dbReference type="GO" id="GO:0007005">
    <property type="term" value="P:mitochondrion organization"/>
    <property type="evidence" value="ECO:0007669"/>
    <property type="project" value="TreeGrafter"/>
</dbReference>
<dbReference type="Pfam" id="PF03109">
    <property type="entry name" value="ABC1"/>
    <property type="match status" value="1"/>
</dbReference>
<evidence type="ECO:0000313" key="5">
    <source>
        <dbReference type="Proteomes" id="UP000317494"/>
    </source>
</evidence>
<dbReference type="EMBL" id="QEAM01000126">
    <property type="protein sequence ID" value="TPX45849.1"/>
    <property type="molecule type" value="Genomic_DNA"/>
</dbReference>
<dbReference type="InterPro" id="IPR051130">
    <property type="entry name" value="Mito_struct-func_regulator"/>
</dbReference>
<dbReference type="VEuPathDB" id="FungiDB:SeMB42_g04383"/>
<dbReference type="InterPro" id="IPR011009">
    <property type="entry name" value="Kinase-like_dom_sf"/>
</dbReference>
<proteinExistence type="inferred from homology"/>
<accession>A0A507D2W7</accession>
<dbReference type="InterPro" id="IPR004147">
    <property type="entry name" value="ABC1_dom"/>
</dbReference>
<dbReference type="CDD" id="cd13969">
    <property type="entry name" value="ADCK1-like"/>
    <property type="match status" value="1"/>
</dbReference>
<evidence type="ECO:0000256" key="1">
    <source>
        <dbReference type="ARBA" id="ARBA00009670"/>
    </source>
</evidence>
<comment type="caution">
    <text evidence="4">The sequence shown here is derived from an EMBL/GenBank/DDBJ whole genome shotgun (WGS) entry which is preliminary data.</text>
</comment>
<dbReference type="GO" id="GO:0055088">
    <property type="term" value="P:lipid homeostasis"/>
    <property type="evidence" value="ECO:0007669"/>
    <property type="project" value="TreeGrafter"/>
</dbReference>
<evidence type="ECO:0000313" key="6">
    <source>
        <dbReference type="Proteomes" id="UP000320475"/>
    </source>
</evidence>
<feature type="domain" description="ABC1 atypical kinase-like" evidence="2">
    <location>
        <begin position="82"/>
        <end position="339"/>
    </location>
</feature>
<keyword evidence="5" id="KW-1185">Reference proteome</keyword>
<evidence type="ECO:0000313" key="3">
    <source>
        <dbReference type="EMBL" id="TPX44292.1"/>
    </source>
</evidence>
<dbReference type="STRING" id="286115.A0A507D2W7"/>
<dbReference type="Proteomes" id="UP000320475">
    <property type="component" value="Unassembled WGS sequence"/>
</dbReference>
<dbReference type="PANTHER" id="PTHR43173:SF19">
    <property type="entry name" value="AARF DOMAIN-CONTAINING PROTEIN KINASE 1"/>
    <property type="match status" value="1"/>
</dbReference>
<dbReference type="Proteomes" id="UP000317494">
    <property type="component" value="Unassembled WGS sequence"/>
</dbReference>
<evidence type="ECO:0000313" key="4">
    <source>
        <dbReference type="EMBL" id="TPX45849.1"/>
    </source>
</evidence>
<dbReference type="EMBL" id="QEAN01000175">
    <property type="protein sequence ID" value="TPX44292.1"/>
    <property type="molecule type" value="Genomic_DNA"/>
</dbReference>
<dbReference type="AlphaFoldDB" id="A0A507D2W7"/>
<dbReference type="GO" id="GO:0005743">
    <property type="term" value="C:mitochondrial inner membrane"/>
    <property type="evidence" value="ECO:0007669"/>
    <property type="project" value="TreeGrafter"/>
</dbReference>
<comment type="similarity">
    <text evidence="1">Belongs to the protein kinase superfamily. ADCK protein kinase family.</text>
</comment>
<dbReference type="PANTHER" id="PTHR43173">
    <property type="entry name" value="ABC1 FAMILY PROTEIN"/>
    <property type="match status" value="1"/>
</dbReference>